<feature type="compositionally biased region" description="Polar residues" evidence="7">
    <location>
        <begin position="15"/>
        <end position="28"/>
    </location>
</feature>
<keyword evidence="9" id="KW-1185">Reference proteome</keyword>
<evidence type="ECO:0000256" key="4">
    <source>
        <dbReference type="ARBA" id="ARBA00022786"/>
    </source>
</evidence>
<evidence type="ECO:0000256" key="3">
    <source>
        <dbReference type="ARBA" id="ARBA00022679"/>
    </source>
</evidence>
<dbReference type="Gene3D" id="3.30.1460.50">
    <property type="match status" value="1"/>
</dbReference>
<evidence type="ECO:0000313" key="9">
    <source>
        <dbReference type="Proteomes" id="UP000677054"/>
    </source>
</evidence>
<dbReference type="EMBL" id="CAJPEV010013820">
    <property type="protein sequence ID" value="CAG0906828.1"/>
    <property type="molecule type" value="Genomic_DNA"/>
</dbReference>
<evidence type="ECO:0000256" key="1">
    <source>
        <dbReference type="ARBA" id="ARBA00005696"/>
    </source>
</evidence>
<evidence type="ECO:0000256" key="6">
    <source>
        <dbReference type="ARBA" id="ARBA00029833"/>
    </source>
</evidence>
<evidence type="ECO:0000256" key="2">
    <source>
        <dbReference type="ARBA" id="ARBA00021099"/>
    </source>
</evidence>
<dbReference type="PANTHER" id="PTHR14957:SF1">
    <property type="entry name" value="UBIQUITIN-LIKE-CONJUGATING ENZYME ATG10"/>
    <property type="match status" value="1"/>
</dbReference>
<evidence type="ECO:0000313" key="8">
    <source>
        <dbReference type="EMBL" id="CAD7254880.1"/>
    </source>
</evidence>
<feature type="non-terminal residue" evidence="8">
    <location>
        <position position="1"/>
    </location>
</feature>
<dbReference type="InterPro" id="IPR007135">
    <property type="entry name" value="Atg3/Atg10"/>
</dbReference>
<sequence length="217" mass="23854">RLPNPYGAKDRHGSDTGSDTEATQSSAGDTISYCVEVWQAKGGRRASEGGGGGGGPDPMSEPGRLTYEEFEREILAFEKRSLELGDGWTVHRCPCHDRRALRKTARTAEDTREYEAIYSDSYNVPVMHFRAWKATGAAVKPEGASWETLSQAEHPCRGDPVYVVHPCRTDDLLRKVRASSYFLAWVTSVAPMVGLRIPLEFALSDSSTVSTTLPEKS</sequence>
<feature type="region of interest" description="Disordered" evidence="7">
    <location>
        <begin position="1"/>
        <end position="28"/>
    </location>
</feature>
<keyword evidence="4" id="KW-0833">Ubl conjugation pathway</keyword>
<dbReference type="GO" id="GO:0032446">
    <property type="term" value="P:protein modification by small protein conjugation"/>
    <property type="evidence" value="ECO:0007669"/>
    <property type="project" value="TreeGrafter"/>
</dbReference>
<gene>
    <name evidence="8" type="ORF">DSTB1V02_LOCUS14626</name>
</gene>
<dbReference type="GO" id="GO:0000045">
    <property type="term" value="P:autophagosome assembly"/>
    <property type="evidence" value="ECO:0007669"/>
    <property type="project" value="TreeGrafter"/>
</dbReference>
<dbReference type="AlphaFoldDB" id="A0A7R9FU32"/>
<organism evidence="8">
    <name type="scientific">Darwinula stevensoni</name>
    <dbReference type="NCBI Taxonomy" id="69355"/>
    <lineage>
        <taxon>Eukaryota</taxon>
        <taxon>Metazoa</taxon>
        <taxon>Ecdysozoa</taxon>
        <taxon>Arthropoda</taxon>
        <taxon>Crustacea</taxon>
        <taxon>Oligostraca</taxon>
        <taxon>Ostracoda</taxon>
        <taxon>Podocopa</taxon>
        <taxon>Podocopida</taxon>
        <taxon>Darwinulocopina</taxon>
        <taxon>Darwinuloidea</taxon>
        <taxon>Darwinulidae</taxon>
        <taxon>Darwinula</taxon>
    </lineage>
</organism>
<dbReference type="GO" id="GO:0000422">
    <property type="term" value="P:autophagy of mitochondrion"/>
    <property type="evidence" value="ECO:0007669"/>
    <property type="project" value="TreeGrafter"/>
</dbReference>
<reference evidence="8" key="1">
    <citation type="submission" date="2020-11" db="EMBL/GenBank/DDBJ databases">
        <authorList>
            <person name="Tran Van P."/>
        </authorList>
    </citation>
    <scope>NUCLEOTIDE SEQUENCE</scope>
</reference>
<dbReference type="OrthoDB" id="4089664at2759"/>
<comment type="similarity">
    <text evidence="1">Belongs to the ATG10 family.</text>
</comment>
<dbReference type="Proteomes" id="UP000677054">
    <property type="component" value="Unassembled WGS sequence"/>
</dbReference>
<keyword evidence="3" id="KW-0808">Transferase</keyword>
<proteinExistence type="inferred from homology"/>
<evidence type="ECO:0000256" key="5">
    <source>
        <dbReference type="ARBA" id="ARBA00023006"/>
    </source>
</evidence>
<dbReference type="GO" id="GO:0061651">
    <property type="term" value="F:Atg12 conjugating enzyme activity"/>
    <property type="evidence" value="ECO:0007669"/>
    <property type="project" value="TreeGrafter"/>
</dbReference>
<feature type="region of interest" description="Disordered" evidence="7">
    <location>
        <begin position="43"/>
        <end position="63"/>
    </location>
</feature>
<dbReference type="EMBL" id="LR913338">
    <property type="protein sequence ID" value="CAD7254880.1"/>
    <property type="molecule type" value="Genomic_DNA"/>
</dbReference>
<name>A0A7R9FU32_9CRUS</name>
<accession>A0A7R9FU32</accession>
<dbReference type="PANTHER" id="PTHR14957">
    <property type="entry name" value="UBIQUITIN-LIKE-CONJUGATING ENZYME ATG10"/>
    <property type="match status" value="1"/>
</dbReference>
<protein>
    <recommendedName>
        <fullName evidence="2">Ubiquitin-like-conjugating enzyme ATG10</fullName>
    </recommendedName>
    <alternativeName>
        <fullName evidence="6">Autophagy-related protein 10</fullName>
    </alternativeName>
</protein>
<keyword evidence="5" id="KW-0072">Autophagy</keyword>
<evidence type="ECO:0000256" key="7">
    <source>
        <dbReference type="SAM" id="MobiDB-lite"/>
    </source>
</evidence>
<dbReference type="GO" id="GO:0005829">
    <property type="term" value="C:cytosol"/>
    <property type="evidence" value="ECO:0007669"/>
    <property type="project" value="TreeGrafter"/>
</dbReference>
<dbReference type="Pfam" id="PF03987">
    <property type="entry name" value="Autophagy_act_C"/>
    <property type="match status" value="1"/>
</dbReference>